<gene>
    <name evidence="1" type="ORF">CC80DRAFT_398987</name>
</gene>
<proteinExistence type="predicted"/>
<protein>
    <submittedName>
        <fullName evidence="1">Uncharacterized protein</fullName>
    </submittedName>
</protein>
<evidence type="ECO:0000313" key="1">
    <source>
        <dbReference type="EMBL" id="KAF1962937.1"/>
    </source>
</evidence>
<dbReference type="OrthoDB" id="5428081at2759"/>
<reference evidence="1" key="1">
    <citation type="journal article" date="2020" name="Stud. Mycol.">
        <title>101 Dothideomycetes genomes: a test case for predicting lifestyles and emergence of pathogens.</title>
        <authorList>
            <person name="Haridas S."/>
            <person name="Albert R."/>
            <person name="Binder M."/>
            <person name="Bloem J."/>
            <person name="Labutti K."/>
            <person name="Salamov A."/>
            <person name="Andreopoulos B."/>
            <person name="Baker S."/>
            <person name="Barry K."/>
            <person name="Bills G."/>
            <person name="Bluhm B."/>
            <person name="Cannon C."/>
            <person name="Castanera R."/>
            <person name="Culley D."/>
            <person name="Daum C."/>
            <person name="Ezra D."/>
            <person name="Gonzalez J."/>
            <person name="Henrissat B."/>
            <person name="Kuo A."/>
            <person name="Liang C."/>
            <person name="Lipzen A."/>
            <person name="Lutzoni F."/>
            <person name="Magnuson J."/>
            <person name="Mondo S."/>
            <person name="Nolan M."/>
            <person name="Ohm R."/>
            <person name="Pangilinan J."/>
            <person name="Park H.-J."/>
            <person name="Ramirez L."/>
            <person name="Alfaro M."/>
            <person name="Sun H."/>
            <person name="Tritt A."/>
            <person name="Yoshinaga Y."/>
            <person name="Zwiers L.-H."/>
            <person name="Turgeon B."/>
            <person name="Goodwin S."/>
            <person name="Spatafora J."/>
            <person name="Crous P."/>
            <person name="Grigoriev I."/>
        </authorList>
    </citation>
    <scope>NUCLEOTIDE SEQUENCE</scope>
    <source>
        <strain evidence="1">CBS 675.92</strain>
    </source>
</reference>
<accession>A0A6A5UPD9</accession>
<dbReference type="EMBL" id="ML976978">
    <property type="protein sequence ID" value="KAF1962937.1"/>
    <property type="molecule type" value="Genomic_DNA"/>
</dbReference>
<keyword evidence="2" id="KW-1185">Reference proteome</keyword>
<organism evidence="1 2">
    <name type="scientific">Byssothecium circinans</name>
    <dbReference type="NCBI Taxonomy" id="147558"/>
    <lineage>
        <taxon>Eukaryota</taxon>
        <taxon>Fungi</taxon>
        <taxon>Dikarya</taxon>
        <taxon>Ascomycota</taxon>
        <taxon>Pezizomycotina</taxon>
        <taxon>Dothideomycetes</taxon>
        <taxon>Pleosporomycetidae</taxon>
        <taxon>Pleosporales</taxon>
        <taxon>Massarineae</taxon>
        <taxon>Massarinaceae</taxon>
        <taxon>Byssothecium</taxon>
    </lineage>
</organism>
<sequence length="91" mass="10099">MATPQAVRRWILTGAVTAITVTGTIYGANLKSDLEAEQAPFQSTPEEMIAQLEAARTELVVKKTELERKITAFRTRQKEKEQGIEPAVKGR</sequence>
<name>A0A6A5UPD9_9PLEO</name>
<evidence type="ECO:0000313" key="2">
    <source>
        <dbReference type="Proteomes" id="UP000800035"/>
    </source>
</evidence>
<dbReference type="Proteomes" id="UP000800035">
    <property type="component" value="Unassembled WGS sequence"/>
</dbReference>
<dbReference type="AlphaFoldDB" id="A0A6A5UPD9"/>